<accession>A0ACB7IX83</accession>
<organism evidence="1 2">
    <name type="scientific">Pleurotus cornucopiae</name>
    <name type="common">Cornucopia mushroom</name>
    <dbReference type="NCBI Taxonomy" id="5321"/>
    <lineage>
        <taxon>Eukaryota</taxon>
        <taxon>Fungi</taxon>
        <taxon>Dikarya</taxon>
        <taxon>Basidiomycota</taxon>
        <taxon>Agaricomycotina</taxon>
        <taxon>Agaricomycetes</taxon>
        <taxon>Agaricomycetidae</taxon>
        <taxon>Agaricales</taxon>
        <taxon>Pleurotineae</taxon>
        <taxon>Pleurotaceae</taxon>
        <taxon>Pleurotus</taxon>
    </lineage>
</organism>
<reference evidence="1 2" key="1">
    <citation type="journal article" date="2021" name="Appl. Environ. Microbiol.">
        <title>Genetic linkage and physical mapping for an oyster mushroom Pleurotus cornucopiae and QTL analysis for the trait cap color.</title>
        <authorList>
            <person name="Zhang Y."/>
            <person name="Gao W."/>
            <person name="Sonnenberg A."/>
            <person name="Chen Q."/>
            <person name="Zhang J."/>
            <person name="Huang C."/>
        </authorList>
    </citation>
    <scope>NUCLEOTIDE SEQUENCE [LARGE SCALE GENOMIC DNA]</scope>
    <source>
        <strain evidence="1">CCMSSC00406</strain>
    </source>
</reference>
<proteinExistence type="predicted"/>
<gene>
    <name evidence="1" type="ORF">CCMSSC00406_0006525</name>
</gene>
<evidence type="ECO:0000313" key="1">
    <source>
        <dbReference type="EMBL" id="KAG9222228.1"/>
    </source>
</evidence>
<comment type="caution">
    <text evidence="1">The sequence shown here is derived from an EMBL/GenBank/DDBJ whole genome shotgun (WGS) entry which is preliminary data.</text>
</comment>
<name>A0ACB7IX83_PLECO</name>
<protein>
    <submittedName>
        <fullName evidence="1">Uncharacterized protein</fullName>
    </submittedName>
</protein>
<sequence>MPTIGIDLGTTSCRVGIWKENHVQILSNEEGSKSTPPFVSFSEGDVAVGESARNRAYRNAKNTIFNVKRFIGCDELVTRGIVEQLPFNAGVHDGRPHVLVDHGRGPEQFLPEEITAHVLAEVRRIASTQLGEPVKDAVISVPSFFNGFQRKSTSIAGVMAGLNVLSVISEPVAAAAAYNHRKQQINPNQPEEIKQVLVLDLGGGTFDATLVVMDGGVIEVKATAGTNQLGGEDLDTRLVDFCVEDFHRRRGIDIRQNQRALRRLRNACEVAKRNLSIASQAYIDIDTLANDFDYNVSITQYQFDDLCQDIFAAVVDLIEDVLRKAKVSKENVDDIVMVGGSSRIPRIVAVVSDYFGKEPDKSLHADEAVVYGTALTAAIKIGTSGPILDEMLVLDVLPVSLGIETQGGTMIPIMKRHTCIPGKKEVRFTTVFDNQPTVFIKVYEGEHSRTKDNRIVGVLQLTNLPLAPKGTLVIEINLDVASALDVVVTARETKSGQSVSSNISFHPGERFPVFSDPYTANCAIQPLINGPPPSQPQPSAPRQDVPAAQTEPTTPAPSAFDQGPSPFNFGTPDFPTPTPFAQPAPVSPQANTFDFRTPNNFGPFTPNQNAYGVPPPPPPPPPPLQPQPPLVQPNAYPNGVTSTEERLRIMEERYDLLEAKHAALEAKVRVLEIALSSRR</sequence>
<evidence type="ECO:0000313" key="2">
    <source>
        <dbReference type="Proteomes" id="UP000824881"/>
    </source>
</evidence>
<dbReference type="Proteomes" id="UP000824881">
    <property type="component" value="Unassembled WGS sequence"/>
</dbReference>
<dbReference type="EMBL" id="WQMT02000005">
    <property type="protein sequence ID" value="KAG9222228.1"/>
    <property type="molecule type" value="Genomic_DNA"/>
</dbReference>
<keyword evidence="2" id="KW-1185">Reference proteome</keyword>